<organism evidence="2 5">
    <name type="scientific">Blastopirellula marina</name>
    <dbReference type="NCBI Taxonomy" id="124"/>
    <lineage>
        <taxon>Bacteria</taxon>
        <taxon>Pseudomonadati</taxon>
        <taxon>Planctomycetota</taxon>
        <taxon>Planctomycetia</taxon>
        <taxon>Pirellulales</taxon>
        <taxon>Pirellulaceae</taxon>
        <taxon>Blastopirellula</taxon>
    </lineage>
</organism>
<dbReference type="OrthoDB" id="289094at2"/>
<dbReference type="EMBL" id="PUHZ01000023">
    <property type="protein sequence ID" value="PQO43542.1"/>
    <property type="molecule type" value="Genomic_DNA"/>
</dbReference>
<dbReference type="PROSITE" id="PS51257">
    <property type="entry name" value="PROKAR_LIPOPROTEIN"/>
    <property type="match status" value="1"/>
</dbReference>
<evidence type="ECO:0000256" key="1">
    <source>
        <dbReference type="SAM" id="SignalP"/>
    </source>
</evidence>
<dbReference type="Proteomes" id="UP000237819">
    <property type="component" value="Unassembled WGS sequence"/>
</dbReference>
<accession>A0A2S8G6V4</accession>
<keyword evidence="1" id="KW-0732">Signal</keyword>
<protein>
    <recommendedName>
        <fullName evidence="6">Carboxypeptidase regulatory-like domain-containing protein</fullName>
    </recommendedName>
</protein>
<dbReference type="AlphaFoldDB" id="A0A2S8G6V4"/>
<evidence type="ECO:0008006" key="6">
    <source>
        <dbReference type="Google" id="ProtNLM"/>
    </source>
</evidence>
<evidence type="ECO:0000313" key="3">
    <source>
        <dbReference type="EMBL" id="PQO43542.1"/>
    </source>
</evidence>
<sequence>MTRISVAVALGAAILLAGGCGSAQPGGFEAAGTVTYKGNPVPRGSILLSPDSSKGHSGPAVSADIVDGKFDTKLAKQRLTDGAYRVRVDGFDGNAQPDQELPLGKQIFAEYVTTVDVNQENAGALAIEVKR</sequence>
<name>A0A2S8G6V4_9BACT</name>
<evidence type="ECO:0000313" key="5">
    <source>
        <dbReference type="Proteomes" id="UP000239388"/>
    </source>
</evidence>
<evidence type="ECO:0000313" key="2">
    <source>
        <dbReference type="EMBL" id="PQO40186.1"/>
    </source>
</evidence>
<gene>
    <name evidence="3" type="ORF">C5Y93_23110</name>
    <name evidence="2" type="ORF">C5Y98_06160</name>
</gene>
<feature type="chain" id="PRO_5036049923" description="Carboxypeptidase regulatory-like domain-containing protein" evidence="1">
    <location>
        <begin position="24"/>
        <end position="131"/>
    </location>
</feature>
<dbReference type="EMBL" id="PUIB01000009">
    <property type="protein sequence ID" value="PQO40186.1"/>
    <property type="molecule type" value="Genomic_DNA"/>
</dbReference>
<evidence type="ECO:0000313" key="4">
    <source>
        <dbReference type="Proteomes" id="UP000237819"/>
    </source>
</evidence>
<comment type="caution">
    <text evidence="2">The sequence shown here is derived from an EMBL/GenBank/DDBJ whole genome shotgun (WGS) entry which is preliminary data.</text>
</comment>
<proteinExistence type="predicted"/>
<dbReference type="Proteomes" id="UP000239388">
    <property type="component" value="Unassembled WGS sequence"/>
</dbReference>
<reference evidence="4 5" key="1">
    <citation type="submission" date="2018-02" db="EMBL/GenBank/DDBJ databases">
        <title>Comparative genomes isolates from brazilian mangrove.</title>
        <authorList>
            <person name="Araujo J.E."/>
            <person name="Taketani R.G."/>
            <person name="Silva M.C.P."/>
            <person name="Loureco M.V."/>
            <person name="Andreote F.D."/>
        </authorList>
    </citation>
    <scope>NUCLEOTIDE SEQUENCE [LARGE SCALE GENOMIC DNA]</scope>
    <source>
        <strain evidence="2 5">NAP PRIS-MGV</strain>
        <strain evidence="3 4">Nap-Phe MGV</strain>
    </source>
</reference>
<feature type="signal peptide" evidence="1">
    <location>
        <begin position="1"/>
        <end position="23"/>
    </location>
</feature>